<feature type="domain" description="Restriction of telomere capping protein 4 C-terminal" evidence="9">
    <location>
        <begin position="612"/>
        <end position="731"/>
    </location>
</feature>
<dbReference type="InterPro" id="IPR039024">
    <property type="entry name" value="RTC4"/>
</dbReference>
<dbReference type="Pfam" id="PF14474">
    <property type="entry name" value="RTC4"/>
    <property type="match status" value="1"/>
</dbReference>
<feature type="region of interest" description="Disordered" evidence="8">
    <location>
        <begin position="37"/>
        <end position="110"/>
    </location>
</feature>
<name>A0A8H5MAT0_9AGAR</name>
<evidence type="ECO:0000256" key="7">
    <source>
        <dbReference type="ARBA" id="ARBA00023242"/>
    </source>
</evidence>
<comment type="caution">
    <text evidence="10">The sequence shown here is derived from an EMBL/GenBank/DDBJ whole genome shotgun (WGS) entry which is preliminary data.</text>
</comment>
<feature type="compositionally biased region" description="Acidic residues" evidence="8">
    <location>
        <begin position="1009"/>
        <end position="1024"/>
    </location>
</feature>
<evidence type="ECO:0000313" key="11">
    <source>
        <dbReference type="Proteomes" id="UP000565441"/>
    </source>
</evidence>
<reference evidence="10 11" key="1">
    <citation type="journal article" date="2020" name="ISME J.">
        <title>Uncovering the hidden diversity of litter-decomposition mechanisms in mushroom-forming fungi.</title>
        <authorList>
            <person name="Floudas D."/>
            <person name="Bentzer J."/>
            <person name="Ahren D."/>
            <person name="Johansson T."/>
            <person name="Persson P."/>
            <person name="Tunlid A."/>
        </authorList>
    </citation>
    <scope>NUCLEOTIDE SEQUENCE [LARGE SCALE GENOMIC DNA]</scope>
    <source>
        <strain evidence="10 11">CBS 661.87</strain>
    </source>
</reference>
<feature type="compositionally biased region" description="Low complexity" evidence="8">
    <location>
        <begin position="48"/>
        <end position="76"/>
    </location>
</feature>
<feature type="region of interest" description="Disordered" evidence="8">
    <location>
        <begin position="996"/>
        <end position="1049"/>
    </location>
</feature>
<dbReference type="EMBL" id="JAACJP010000002">
    <property type="protein sequence ID" value="KAF5387097.1"/>
    <property type="molecule type" value="Genomic_DNA"/>
</dbReference>
<evidence type="ECO:0000256" key="2">
    <source>
        <dbReference type="ARBA" id="ARBA00004123"/>
    </source>
</evidence>
<comment type="subcellular location">
    <subcellularLocation>
        <location evidence="3">Cytoplasm</location>
    </subcellularLocation>
    <subcellularLocation>
        <location evidence="2">Nucleus</location>
    </subcellularLocation>
</comment>
<proteinExistence type="inferred from homology"/>
<evidence type="ECO:0000256" key="3">
    <source>
        <dbReference type="ARBA" id="ARBA00004496"/>
    </source>
</evidence>
<dbReference type="GO" id="GO:0005634">
    <property type="term" value="C:nucleus"/>
    <property type="evidence" value="ECO:0007669"/>
    <property type="project" value="UniProtKB-SubCell"/>
</dbReference>
<comment type="similarity">
    <text evidence="4">Belongs to the RTC4 family.</text>
</comment>
<dbReference type="GO" id="GO:0005737">
    <property type="term" value="C:cytoplasm"/>
    <property type="evidence" value="ECO:0007669"/>
    <property type="project" value="UniProtKB-SubCell"/>
</dbReference>
<dbReference type="SMART" id="SM01312">
    <property type="entry name" value="RTC4"/>
    <property type="match status" value="1"/>
</dbReference>
<dbReference type="InterPro" id="IPR025602">
    <property type="entry name" value="BCP1_family"/>
</dbReference>
<evidence type="ECO:0000256" key="5">
    <source>
        <dbReference type="ARBA" id="ARBA00015162"/>
    </source>
</evidence>
<evidence type="ECO:0000256" key="8">
    <source>
        <dbReference type="SAM" id="MobiDB-lite"/>
    </source>
</evidence>
<dbReference type="Pfam" id="PF13862">
    <property type="entry name" value="BCCIP"/>
    <property type="match status" value="1"/>
</dbReference>
<protein>
    <recommendedName>
        <fullName evidence="5">Restriction of telomere capping protein 4</fullName>
    </recommendedName>
</protein>
<feature type="compositionally biased region" description="Low complexity" evidence="8">
    <location>
        <begin position="906"/>
        <end position="918"/>
    </location>
</feature>
<evidence type="ECO:0000256" key="4">
    <source>
        <dbReference type="ARBA" id="ARBA00009461"/>
    </source>
</evidence>
<feature type="region of interest" description="Disordered" evidence="8">
    <location>
        <begin position="424"/>
        <end position="443"/>
    </location>
</feature>
<evidence type="ECO:0000259" key="9">
    <source>
        <dbReference type="SMART" id="SM01312"/>
    </source>
</evidence>
<dbReference type="OrthoDB" id="3018488at2759"/>
<sequence length="1106" mass="121172">MVRDAALNARANNCPRDPCKAHKVLAISDTAVLIPRQPALQARDDSRSSTPESQSSNSPASSTPEPSSPTPLSTLQLPPPSQPHPSQSSQHTATQHRRRQLAQPIGPNWLEEKTAADVDKASMESLKQMDEISKKTCTFVIYRKSGAPPIELRREIKTYPQLEIGTTLADLMAEFELTERSLFDYWDAGNWMVINANTPVIVEKGRRILLRFRPSFEEELSLDDCPGITDELGQQPRASGTKRSSNIQLVSPLKKVTKTSETRVSHSTPSSLSSLAIDLTASSPPPHNVSKVEPPDQDTVLNLGSELKVVNGIAIVKTLQDLPIASWETGWKQIKHLIDQDPRKVTESESFPKVFGFSYSKSSVCKYKSVFKKAPQGLRHHFIAMGNVKAATWREFTNAVRSWTPTGAHHTLATSAIDLTMNSDHDDEYPNAPTPFPPAGHAKSPPSTTLGSIIITNAPVPTAAAPLSSLTAPAIPRVIAPIPRDFPILSPILHSSSLQPAPVNTTGISSALANILCDYGSDDDNDDIDHALLCPFCDEPLPDNPTSGLLRQRASLEKKSRLDPMPNNRLHRTTETFTTFLPHARRAGWPDAPSFASLFDRVVAHHPALVKVLTDTRNVFFADAKSFYGRTGAARMQGASSQYSSARFAQFGAGYYGEQGYQIIFIALQHLFSFSIDATHIHPLSQDTFLREVLVPKAAVLIIQDDLHLSRSRAIETLRTSRTFGNVMHPIDEACPIVDEATRRGMNISRSLQVLFHSWQASNTLLDFETWAKEQHNKEEERRVKREEIDFDIEAVLSNESQDPELLHCSNMLLLNRSRRTTCTYNSTTIKTDRIHSNPYAVLTVLNMHIHHEHPSIEAIANYALQKTAATNPAFHGTSCWMKSPPSSTLYPQLTRPAPAPKKNQSAALPSAPATAPTSTPPPPPTAEVISFVLGSIIKFLPLLFPYLLPLDPPPCQSGARSTNPIQSTMNPRVRCLSGVVSFDGSPSDVVAPSIGCVAAPPPETAVASDEDEDENEDEDDSNGEADRDARRGQRSVWRCRKGSTTPRSPNLTKTPACYLILPPSSSLLFSSISALTLSLAISLSCLSSIQGARAPPGCARRSFRM</sequence>
<keyword evidence="6" id="KW-0963">Cytoplasm</keyword>
<dbReference type="PANTHER" id="PTHR41391">
    <property type="entry name" value="RESTRICTION OF TELOMERE CAPPING PROTEIN 4"/>
    <property type="match status" value="1"/>
</dbReference>
<comment type="function">
    <text evidence="1">May be involved in a process influencing telomere capping.</text>
</comment>
<dbReference type="AlphaFoldDB" id="A0A8H5MAT0"/>
<keyword evidence="11" id="KW-1185">Reference proteome</keyword>
<evidence type="ECO:0000313" key="10">
    <source>
        <dbReference type="EMBL" id="KAF5387097.1"/>
    </source>
</evidence>
<feature type="compositionally biased region" description="Low complexity" evidence="8">
    <location>
        <begin position="84"/>
        <end position="93"/>
    </location>
</feature>
<feature type="region of interest" description="Disordered" evidence="8">
    <location>
        <begin position="891"/>
        <end position="923"/>
    </location>
</feature>
<gene>
    <name evidence="10" type="ORF">D9615_001611</name>
</gene>
<evidence type="ECO:0000256" key="6">
    <source>
        <dbReference type="ARBA" id="ARBA00022490"/>
    </source>
</evidence>
<dbReference type="InterPro" id="IPR028094">
    <property type="entry name" value="RTC4_C"/>
</dbReference>
<dbReference type="Proteomes" id="UP000565441">
    <property type="component" value="Unassembled WGS sequence"/>
</dbReference>
<accession>A0A8H5MAT0</accession>
<organism evidence="10 11">
    <name type="scientific">Tricholomella constricta</name>
    <dbReference type="NCBI Taxonomy" id="117010"/>
    <lineage>
        <taxon>Eukaryota</taxon>
        <taxon>Fungi</taxon>
        <taxon>Dikarya</taxon>
        <taxon>Basidiomycota</taxon>
        <taxon>Agaricomycotina</taxon>
        <taxon>Agaricomycetes</taxon>
        <taxon>Agaricomycetidae</taxon>
        <taxon>Agaricales</taxon>
        <taxon>Tricholomatineae</taxon>
        <taxon>Lyophyllaceae</taxon>
        <taxon>Tricholomella</taxon>
    </lineage>
</organism>
<evidence type="ECO:0000256" key="1">
    <source>
        <dbReference type="ARBA" id="ARBA00002738"/>
    </source>
</evidence>
<keyword evidence="7" id="KW-0539">Nucleus</keyword>
<dbReference type="PANTHER" id="PTHR41391:SF1">
    <property type="entry name" value="RESTRICTION OF TELOMERE CAPPING PROTEIN 4"/>
    <property type="match status" value="1"/>
</dbReference>